<sequence>MQLGTYKGDIVVHIEADIIAQQIARDLGNPPDLTCLQLTMQDNSTVHCVYIASITMANQVDELILKPLISANQQGNHVTNLAWLMSSIPIGQRQELDDFSQAIHQLLDGHCLLIPSADSKYLSFDVSKSSYRSIEEPSSEVAIRGPREGFVEDISQNVPLIRKRLKSKNLIFEKIVLGSQTQTTIYISYLRDVASPQVVDEFRRRISSIRTDGIIESAYIEEWIQDKTLSPFPQLITTERPDSVVAKLLEGQVAVLTDGTPMVLLGPVTFFQFFTSPEDHYQRADIATLIRWLRMFTFLLAIFIPALYVSIVSYHQELLPTSLLINLSAQREQVPFPAFVEATIMMVTFEILREAGLRMPRIAGQAISIVGALVLGQAAVEAGLISAAMVIVVSLTAISNFISPSYSFGIAQRIVQFAFLGLSSVLGLYGLLIGVYIMLVHLASLRSFGVHYLSPVAPLYLSAWKDMIIRVPRFLMNRLPRWSHDK</sequence>
<protein>
    <submittedName>
        <fullName evidence="4">Spore germination protein</fullName>
    </submittedName>
</protein>
<evidence type="ECO:0000256" key="1">
    <source>
        <dbReference type="ARBA" id="ARBA00005278"/>
    </source>
</evidence>
<dbReference type="EMBL" id="WSEM01000016">
    <property type="protein sequence ID" value="MVQ36457.1"/>
    <property type="molecule type" value="Genomic_DNA"/>
</dbReference>
<proteinExistence type="inferred from homology"/>
<dbReference type="PIRSF" id="PIRSF005690">
    <property type="entry name" value="GerBA"/>
    <property type="match status" value="1"/>
</dbReference>
<comment type="similarity">
    <text evidence="1">Belongs to the GerABKA family.</text>
</comment>
<gene>
    <name evidence="4" type="ORF">GON05_17755</name>
</gene>
<accession>A0ABW9UAN4</accession>
<keyword evidence="2 3" id="KW-0472">Membrane</keyword>
<keyword evidence="5" id="KW-1185">Reference proteome</keyword>
<evidence type="ECO:0000256" key="2">
    <source>
        <dbReference type="ARBA" id="ARBA00023136"/>
    </source>
</evidence>
<name>A0ABW9UAN4_9BACL</name>
<feature type="transmembrane region" description="Helical" evidence="3">
    <location>
        <begin position="384"/>
        <end position="402"/>
    </location>
</feature>
<evidence type="ECO:0000313" key="5">
    <source>
        <dbReference type="Proteomes" id="UP000467637"/>
    </source>
</evidence>
<dbReference type="Pfam" id="PF03323">
    <property type="entry name" value="GerA"/>
    <property type="match status" value="1"/>
</dbReference>
<dbReference type="InterPro" id="IPR050768">
    <property type="entry name" value="UPF0353/GerABKA_families"/>
</dbReference>
<dbReference type="InterPro" id="IPR004995">
    <property type="entry name" value="Spore_Ger"/>
</dbReference>
<dbReference type="PANTHER" id="PTHR22550">
    <property type="entry name" value="SPORE GERMINATION PROTEIN"/>
    <property type="match status" value="1"/>
</dbReference>
<feature type="transmembrane region" description="Helical" evidence="3">
    <location>
        <begin position="292"/>
        <end position="314"/>
    </location>
</feature>
<dbReference type="Proteomes" id="UP000467637">
    <property type="component" value="Unassembled WGS sequence"/>
</dbReference>
<organism evidence="4 5">
    <name type="scientific">Paenibacillus anseongense</name>
    <dbReference type="NCBI Taxonomy" id="2682845"/>
    <lineage>
        <taxon>Bacteria</taxon>
        <taxon>Bacillati</taxon>
        <taxon>Bacillota</taxon>
        <taxon>Bacilli</taxon>
        <taxon>Bacillales</taxon>
        <taxon>Paenibacillaceae</taxon>
        <taxon>Paenibacillus</taxon>
    </lineage>
</organism>
<reference evidence="4 5" key="1">
    <citation type="submission" date="2019-12" db="EMBL/GenBank/DDBJ databases">
        <authorList>
            <person name="Huq M.A."/>
        </authorList>
    </citation>
    <scope>NUCLEOTIDE SEQUENCE [LARGE SCALE GENOMIC DNA]</scope>
    <source>
        <strain evidence="4 5">MAH-34</strain>
    </source>
</reference>
<keyword evidence="3" id="KW-1133">Transmembrane helix</keyword>
<keyword evidence="3" id="KW-0812">Transmembrane</keyword>
<feature type="transmembrane region" description="Helical" evidence="3">
    <location>
        <begin position="414"/>
        <end position="439"/>
    </location>
</feature>
<evidence type="ECO:0000313" key="4">
    <source>
        <dbReference type="EMBL" id="MVQ36457.1"/>
    </source>
</evidence>
<dbReference type="PANTHER" id="PTHR22550:SF5">
    <property type="entry name" value="LEUCINE ZIPPER PROTEIN 4"/>
    <property type="match status" value="1"/>
</dbReference>
<evidence type="ECO:0000256" key="3">
    <source>
        <dbReference type="SAM" id="Phobius"/>
    </source>
</evidence>
<comment type="caution">
    <text evidence="4">The sequence shown here is derived from an EMBL/GenBank/DDBJ whole genome shotgun (WGS) entry which is preliminary data.</text>
</comment>